<evidence type="ECO:0000313" key="2">
    <source>
        <dbReference type="EMBL" id="KAF5349039.1"/>
    </source>
</evidence>
<protein>
    <submittedName>
        <fullName evidence="2">Uncharacterized protein</fullName>
    </submittedName>
</protein>
<dbReference type="EMBL" id="JAACJM010000083">
    <property type="protein sequence ID" value="KAF5349039.1"/>
    <property type="molecule type" value="Genomic_DNA"/>
</dbReference>
<organism evidence="2 3">
    <name type="scientific">Tetrapyrgos nigripes</name>
    <dbReference type="NCBI Taxonomy" id="182062"/>
    <lineage>
        <taxon>Eukaryota</taxon>
        <taxon>Fungi</taxon>
        <taxon>Dikarya</taxon>
        <taxon>Basidiomycota</taxon>
        <taxon>Agaricomycotina</taxon>
        <taxon>Agaricomycetes</taxon>
        <taxon>Agaricomycetidae</taxon>
        <taxon>Agaricales</taxon>
        <taxon>Marasmiineae</taxon>
        <taxon>Marasmiaceae</taxon>
        <taxon>Tetrapyrgos</taxon>
    </lineage>
</organism>
<dbReference type="OrthoDB" id="3234968at2759"/>
<sequence length="151" mass="16030">MNLFIPFSAGVAIYYYAALWPWNISTILSLDGGPNELVDLRDKSDAGSLNATIHAKSTQDFDVRWWRDGLINEEHTLVISMGDGKLAQWAIVDRLAFTSINSSTSTSTLPDNSVAPTSSPASSASTRSGSKTPLIAGLVVGIIGAILLSCS</sequence>
<proteinExistence type="predicted"/>
<reference evidence="2 3" key="1">
    <citation type="journal article" date="2020" name="ISME J.">
        <title>Uncovering the hidden diversity of litter-decomposition mechanisms in mushroom-forming fungi.</title>
        <authorList>
            <person name="Floudas D."/>
            <person name="Bentzer J."/>
            <person name="Ahren D."/>
            <person name="Johansson T."/>
            <person name="Persson P."/>
            <person name="Tunlid A."/>
        </authorList>
    </citation>
    <scope>NUCLEOTIDE SEQUENCE [LARGE SCALE GENOMIC DNA]</scope>
    <source>
        <strain evidence="2 3">CBS 291.85</strain>
    </source>
</reference>
<gene>
    <name evidence="2" type="ORF">D9758_012723</name>
</gene>
<dbReference type="Proteomes" id="UP000559256">
    <property type="component" value="Unassembled WGS sequence"/>
</dbReference>
<accession>A0A8H5CW10</accession>
<name>A0A8H5CW10_9AGAR</name>
<comment type="caution">
    <text evidence="2">The sequence shown here is derived from an EMBL/GenBank/DDBJ whole genome shotgun (WGS) entry which is preliminary data.</text>
</comment>
<feature type="region of interest" description="Disordered" evidence="1">
    <location>
        <begin position="103"/>
        <end position="129"/>
    </location>
</feature>
<evidence type="ECO:0000313" key="3">
    <source>
        <dbReference type="Proteomes" id="UP000559256"/>
    </source>
</evidence>
<dbReference type="AlphaFoldDB" id="A0A8H5CW10"/>
<evidence type="ECO:0000256" key="1">
    <source>
        <dbReference type="SAM" id="MobiDB-lite"/>
    </source>
</evidence>
<keyword evidence="3" id="KW-1185">Reference proteome</keyword>